<dbReference type="EC" id="2.3.1.292" evidence="20"/>
<feature type="domain" description="Carrier" evidence="25">
    <location>
        <begin position="2548"/>
        <end position="2623"/>
    </location>
</feature>
<comment type="similarity">
    <text evidence="14">In the C-terminal section; belongs to the NRP synthetase family.</text>
</comment>
<dbReference type="SUPFAM" id="SSF56801">
    <property type="entry name" value="Acetyl-CoA synthetase-like"/>
    <property type="match status" value="1"/>
</dbReference>
<dbReference type="Pfam" id="PF02801">
    <property type="entry name" value="Ketoacyl-synt_C"/>
    <property type="match status" value="1"/>
</dbReference>
<evidence type="ECO:0000256" key="17">
    <source>
        <dbReference type="ARBA" id="ARBA00052119"/>
    </source>
</evidence>
<dbReference type="InterPro" id="IPR014030">
    <property type="entry name" value="Ketoacyl_synth_N"/>
</dbReference>
<evidence type="ECO:0000256" key="3">
    <source>
        <dbReference type="ARBA" id="ARBA00005194"/>
    </source>
</evidence>
<dbReference type="FunFam" id="3.40.50.980:FF:000001">
    <property type="entry name" value="Non-ribosomal peptide synthetase"/>
    <property type="match status" value="1"/>
</dbReference>
<dbReference type="FunFam" id="3.40.47.10:FF:000042">
    <property type="entry name" value="Polyketide synthase Pks13"/>
    <property type="match status" value="1"/>
</dbReference>
<evidence type="ECO:0000256" key="2">
    <source>
        <dbReference type="ARBA" id="ARBA00001957"/>
    </source>
</evidence>
<dbReference type="Pfam" id="PF13193">
    <property type="entry name" value="AMP-binding_C"/>
    <property type="match status" value="1"/>
</dbReference>
<dbReference type="Gene3D" id="3.30.559.30">
    <property type="entry name" value="Nonribosomal peptide synthetase, condensation domain"/>
    <property type="match status" value="1"/>
</dbReference>
<evidence type="ECO:0000313" key="28">
    <source>
        <dbReference type="Proteomes" id="UP000240010"/>
    </source>
</evidence>
<dbReference type="InterPro" id="IPR020845">
    <property type="entry name" value="AMP-binding_CS"/>
</dbReference>
<dbReference type="SUPFAM" id="SSF52151">
    <property type="entry name" value="FabD/lysophospholipase-like"/>
    <property type="match status" value="1"/>
</dbReference>
<dbReference type="InterPro" id="IPR014031">
    <property type="entry name" value="Ketoacyl_synth_C"/>
</dbReference>
<dbReference type="InterPro" id="IPR020841">
    <property type="entry name" value="PKS_Beta-ketoAc_synthase_dom"/>
</dbReference>
<dbReference type="SMART" id="SM00827">
    <property type="entry name" value="PKS_AT"/>
    <property type="match status" value="1"/>
</dbReference>
<evidence type="ECO:0000256" key="13">
    <source>
        <dbReference type="ARBA" id="ARBA00023268"/>
    </source>
</evidence>
<dbReference type="InterPro" id="IPR014043">
    <property type="entry name" value="Acyl_transferase_dom"/>
</dbReference>
<dbReference type="SUPFAM" id="SSF55048">
    <property type="entry name" value="Probable ACP-binding domain of malonyl-CoA ACP transacylase"/>
    <property type="match status" value="1"/>
</dbReference>
<evidence type="ECO:0000256" key="16">
    <source>
        <dbReference type="ARBA" id="ARBA00051971"/>
    </source>
</evidence>
<keyword evidence="9" id="KW-0276">Fatty acid metabolism</keyword>
<dbReference type="FunFam" id="3.40.50.12780:FF:000012">
    <property type="entry name" value="Non-ribosomal peptide synthetase"/>
    <property type="match status" value="1"/>
</dbReference>
<dbReference type="SUPFAM" id="SSF53474">
    <property type="entry name" value="alpha/beta-Hydrolases"/>
    <property type="match status" value="1"/>
</dbReference>
<dbReference type="GO" id="GO:0034081">
    <property type="term" value="C:polyketide synthase complex"/>
    <property type="evidence" value="ECO:0007669"/>
    <property type="project" value="UniProtKB-ARBA"/>
</dbReference>
<organism evidence="27 28">
    <name type="scientific">Methylobacter tundripaludum</name>
    <dbReference type="NCBI Taxonomy" id="173365"/>
    <lineage>
        <taxon>Bacteria</taxon>
        <taxon>Pseudomonadati</taxon>
        <taxon>Pseudomonadota</taxon>
        <taxon>Gammaproteobacteria</taxon>
        <taxon>Methylococcales</taxon>
        <taxon>Methylococcaceae</taxon>
        <taxon>Methylobacter</taxon>
    </lineage>
</organism>
<dbReference type="PANTHER" id="PTHR43775">
    <property type="entry name" value="FATTY ACID SYNTHASE"/>
    <property type="match status" value="1"/>
</dbReference>
<dbReference type="InterPro" id="IPR001242">
    <property type="entry name" value="Condensation_dom"/>
</dbReference>
<comment type="catalytic activity">
    <reaction evidence="17">
        <text>docosanoyl-[(phenol)carboxyphthiodiolenone synthase] + 2 (S)-methylmalonyl-CoA + 3 malonyl-CoA + 5 NADPH + 10 H(+) = C34-carboxyphthiodiolenone-[(phenol)carboxyphthiodiolenone synthase] + 5 CO2 + 5 NADP(+) + 5 CoA + 2 H2O</text>
        <dbReference type="Rhea" id="RHEA:57752"/>
        <dbReference type="Rhea" id="RHEA-COMP:14987"/>
        <dbReference type="Rhea" id="RHEA-COMP:14988"/>
        <dbReference type="ChEBI" id="CHEBI:15377"/>
        <dbReference type="ChEBI" id="CHEBI:15378"/>
        <dbReference type="ChEBI" id="CHEBI:16526"/>
        <dbReference type="ChEBI" id="CHEBI:57287"/>
        <dbReference type="ChEBI" id="CHEBI:57327"/>
        <dbReference type="ChEBI" id="CHEBI:57384"/>
        <dbReference type="ChEBI" id="CHEBI:57783"/>
        <dbReference type="ChEBI" id="CHEBI:58349"/>
        <dbReference type="ChEBI" id="CHEBI:142237"/>
        <dbReference type="ChEBI" id="CHEBI:142238"/>
        <dbReference type="EC" id="2.3.1.292"/>
    </reaction>
</comment>
<dbReference type="Pfam" id="PF00975">
    <property type="entry name" value="Thioesterase"/>
    <property type="match status" value="1"/>
</dbReference>
<evidence type="ECO:0000256" key="20">
    <source>
        <dbReference type="ARBA" id="ARBA00066974"/>
    </source>
</evidence>
<dbReference type="InterPro" id="IPR009081">
    <property type="entry name" value="PP-bd_ACP"/>
</dbReference>
<dbReference type="InterPro" id="IPR010071">
    <property type="entry name" value="AA_adenyl_dom"/>
</dbReference>
<dbReference type="Gene3D" id="1.10.1200.10">
    <property type="entry name" value="ACP-like"/>
    <property type="match status" value="2"/>
</dbReference>
<comment type="similarity">
    <text evidence="4">Belongs to the ATP-dependent AMP-binding enzyme family.</text>
</comment>
<dbReference type="Gene3D" id="2.30.38.10">
    <property type="entry name" value="Luciferase, Domain 3"/>
    <property type="match status" value="1"/>
</dbReference>
<comment type="cofactor">
    <cofactor evidence="1">
        <name>NADP(+)</name>
        <dbReference type="ChEBI" id="CHEBI:58349"/>
    </cofactor>
</comment>
<dbReference type="RefSeq" id="WP_104429830.1">
    <property type="nucleotide sequence ID" value="NZ_PTIZ01000009.1"/>
</dbReference>
<dbReference type="InterPro" id="IPR036291">
    <property type="entry name" value="NAD(P)-bd_dom_sf"/>
</dbReference>
<keyword evidence="12" id="KW-0443">Lipid metabolism</keyword>
<feature type="domain" description="Ketosynthase family 3 (KS3)" evidence="26">
    <location>
        <begin position="1134"/>
        <end position="1561"/>
    </location>
</feature>
<keyword evidence="13" id="KW-0511">Multifunctional enzyme</keyword>
<evidence type="ECO:0000256" key="4">
    <source>
        <dbReference type="ARBA" id="ARBA00006432"/>
    </source>
</evidence>
<dbReference type="InterPro" id="IPR006162">
    <property type="entry name" value="Ppantetheine_attach_site"/>
</dbReference>
<comment type="catalytic activity">
    <reaction evidence="18">
        <text>icosanoyl-[(phenol)carboxyphthiodiolenone synthase] + 2 (S)-methylmalonyl-CoA + 3 malonyl-CoA + 5 NADPH + 10 H(+) = C32-carboxyphthiodiolenone-[(phenol)carboxyphthiodiolenone synthase] + 5 CO2 + 5 NADP(+) + 5 CoA + 2 H2O</text>
        <dbReference type="Rhea" id="RHEA:57748"/>
        <dbReference type="Rhea" id="RHEA-COMP:14985"/>
        <dbReference type="Rhea" id="RHEA-COMP:14986"/>
        <dbReference type="ChEBI" id="CHEBI:15377"/>
        <dbReference type="ChEBI" id="CHEBI:15378"/>
        <dbReference type="ChEBI" id="CHEBI:16526"/>
        <dbReference type="ChEBI" id="CHEBI:57287"/>
        <dbReference type="ChEBI" id="CHEBI:57327"/>
        <dbReference type="ChEBI" id="CHEBI:57384"/>
        <dbReference type="ChEBI" id="CHEBI:57783"/>
        <dbReference type="ChEBI" id="CHEBI:58349"/>
        <dbReference type="ChEBI" id="CHEBI:87848"/>
        <dbReference type="ChEBI" id="CHEBI:142236"/>
        <dbReference type="EC" id="2.3.1.292"/>
    </reaction>
</comment>
<dbReference type="Gene3D" id="3.30.300.30">
    <property type="match status" value="1"/>
</dbReference>
<name>A0A2S6HAQ3_9GAMM</name>
<sequence length="2911" mass="320617">MKSIDALMSRLRELNVKLWLDGDQLGCRAPKGVMNAELAAELSAHKADILSYLHQAEASTSSQQSHIPAAPRNQPLPLSFGQQRLWFLEQLEGPSATYNMPLAMRLEGTLDVAALEKALSEIVRRHEVLRANVKIEDEQAVIHIRETAECPLTIVAAQEPRAEEEQRWIQREARRCFDLANDPLVHATLVQWTDSSQLFLLTMHHIVSDGWSLGIFLRELVALYEAFSKGLPSPLPELSIQYADYAHWQRQRLQGEILEQLLDYWRKQLSGAPELLALPTDRPRPPIQTYHGRSLNAKLDADLSKRLQTLSQSTGGTLFMTLLSGFALLLSRYSGQEDIVIGTPVANRNHTDIEPLIGLFINTLALRLDLSGNPSARELLAKVRNTCLAAYEHQDVPFEQLVEELKPPRSLSYAPLFQVSFDLQNTSMDAIVMPGLSLCPVEQEAVAAKFDLSLSVEESATELLTVWNYNPDLFDEATIVRMMGHYRMLLEGMVPEQAACLGELPLLDERERQQVLYAANATAQNYPAAHSFLDLFEAQALATPDRIALSFTDQSLSYRQLYQRVRQLASALQMLGVSPEVLVALCVERSVDMVVGLLGIMRAGGAYIPLDPGYPPERLACVLDDARPLLLLTQERLEAALPASGAKVICLDRDRKMLTDLAQQNPQGPVPPAGSNAAYVIFTSGSTGRPKGVQIQHRALLNFLVSMQREPGLSEQDALLAVTTISFDIAALEIYLPLISGAHLVLADRETALDGRQLQAALQSHRITHLQATPATWRVLLESDWQPRTPFCVLCGGEALPVDLARQLLQKNARLWNLYGPTETTIWSSAREVVSIDPNKEGVEPIGRPIQNTQIYILDKYNHPLPIGVAGELHIGGDGLARGYLHRPDLTADSYRPDAFSDLAGARLYRTGDLARRLADGTIDFLGRIDHQVKIRGYRIELGDIEAALRQQPGIKQAIVLAREDVPGDKRLVAYLLASIEPAPSTDELRTRLKTGLPDYMLPAAFVFLDAMPLTPNGKVNRNALPAPDLARPELNAGFAAPRNELENSIAEIWRQALRLEHVGIDDNFFDLGGHSLLLTRVYESLRKQVSEPFALITLFQHPTIRSLAARLAQDEIPTPIRIRANTSRNADSSDEIAIIGLTGRFPGADDLETFWDNLREGRESIRFFTDEELLDSGIEAELIALPNYVRANGMLSDVAGFDAAFFGYTPTEAEIIDPQHRLFLENAWHTLEHAGYGAYTRDTAIGVFAGCSHNGYLLRNLMPHLYTSDAHSIYQVMLGSDKDFLSTRVSYALDLTGPSVSVQTACSTSLVAIHMACRSLLDGECDMALAGGVGLKTPQKSGYVHQEGMINSPDGRCRAFDAGANGTTWGSGLGVVLLKPLHAALADRDTIHAVIKASAINNDGALKIGYTAPGVEGQAEVVANAQARAKVAPDSISYIETHGTGTHLGDLIEIAALTQAFRAGTDKNRFCALGAVKTNIGHLDAAAGVAGLCKTVLALQHRQIPPTLHFERPNPEIDFENSPFYVNDRLRDWPSNGAPRRAGVSSFGIGGTNAHLIVEEAPEPSASLSARPWQVLILSARSHSVVDNLRTSLAAHLQEHADLNLADAAYTLGLGRRQFGHRIAVVCRDRQDAVTALQTPERYRLGHIPKTQTEDRSIAFLFPGQGSQYVAMGADLYRTEPVFREHIDYCAERLIDELGLDLRHILYPAADNAEQAAIQLEQTWLTQPALFVTEYALARLWMSWGVKPDAMIGHSLGEYVAACLADVFDLDTALILVTRRGRAIWEQPQGAMLAVSLPVDKIPALLGDDLSLAAINAAEACVISGPFPAIEALEIRLTDNNIVCRRLHTSHAFHSSMMEPAVAAFTEVLNTLTLKPPRLPFISNLTGTWISPEQATDPGYWARHLRLAVNFEAGIGTLLADPDRVLLEVGPGAILSSLARRHPLAGNSRCVFPSLQQPNTAETQNMLDSLGRLWCAGVSIDWPAYYAHEQLGRIPLPVYPFERQRYWIDAPAGDALPLMQNLQKKRPLDEWFYLPGWKPTLTPRALHNDDFTEQSLWLVFSDESALSRQFIAKLQQTGQAVITVCQGEAYEQNGADYHINPVSPDDYATLIQALGEQPIHKILHFWSLSATDTSGPEVFEQAQQNGYYSLLFLGRALAKQSQSGKISIAVISNHLHDVNGLGECIPEKTTLLGPCLVMPQEIPRITCRCLDVVLPVASANGTADLVNLLLAELENGASDPWVAYRGSRRLVPGFERVPLSAAADSVRQLRRHGVFLITGGLGNVGLLLAKFLAETVQARLILLGRSFFPARSQWDDWLQNHPADDELNLKIIALQELETLGAKVLLIQADVADEKSMQAALAQAHDQFGALHGVIHAAGRLNDPSFVSAFTDIGRRESQVQFGPKIHGLYVLEKLLREQRLDFCLLLSSTAAVLGGVGFATYSAANLFVDAFAVRQNRANGTPWLSTNWDAWLFADTPASEALSMQPKESVEAFRRVISQVFSGRIIIATGDLQTRFKQWVGLENRQEKPASDSLYARPELSSAYAAPTSNSENQLAELWQDLLGFADVGIYDDFFELGGDSMLAIRLISGIKEKFGRQLPLTSLLDKPTIHQIAEALDRPEETLTFSPLVVIQSKGSLPPFFCVPGTGGSVLYFNELARCLAEYDRPFYGLQALGLDGFTPPLTRIEDIAALNIDALQKVQAQGPYYLGGHSFGSWVALAMAQQLQKAGHEVALVAILDTGAPSERDLSAIGGWDDSRWLVAVADTLGHLYEKPLSLSYEELVDLPWSEQIDLLASRLSTRGVTEQGTDSTEIRGFIEVYKTQARIHYRPDPDCPANIALFRAREPLADFLDGMPEYLKNDEAWGWRQYSKRVPIMEYIPGDHLTMVTQPHVRQLAQRLHLALSLARGD</sequence>
<dbReference type="Gene3D" id="3.30.70.250">
    <property type="entry name" value="Malonyl-CoA ACP transacylase, ACP-binding"/>
    <property type="match status" value="1"/>
</dbReference>
<comment type="pathway">
    <text evidence="3">Lipid metabolism; fatty acid biosynthesis.</text>
</comment>
<comment type="similarity">
    <text evidence="5">Belongs to the short-chain dehydrogenases/reductases (SDR) family.</text>
</comment>
<dbReference type="FunFam" id="1.10.1200.10:FF:000016">
    <property type="entry name" value="Non-ribosomal peptide synthase"/>
    <property type="match status" value="1"/>
</dbReference>
<dbReference type="Pfam" id="PF22621">
    <property type="entry name" value="CurL-like_PKS_C"/>
    <property type="match status" value="1"/>
</dbReference>
<dbReference type="GO" id="GO:0004312">
    <property type="term" value="F:fatty acid synthase activity"/>
    <property type="evidence" value="ECO:0007669"/>
    <property type="project" value="TreeGrafter"/>
</dbReference>
<dbReference type="SMART" id="SM00825">
    <property type="entry name" value="PKS_KS"/>
    <property type="match status" value="1"/>
</dbReference>
<dbReference type="PROSITE" id="PS00606">
    <property type="entry name" value="KS3_1"/>
    <property type="match status" value="1"/>
</dbReference>
<dbReference type="InterPro" id="IPR020806">
    <property type="entry name" value="PKS_PP-bd"/>
</dbReference>
<dbReference type="InterPro" id="IPR016039">
    <property type="entry name" value="Thiolase-like"/>
</dbReference>
<dbReference type="Pfam" id="PF00668">
    <property type="entry name" value="Condensation"/>
    <property type="match status" value="1"/>
</dbReference>
<evidence type="ECO:0000313" key="27">
    <source>
        <dbReference type="EMBL" id="PPK74491.1"/>
    </source>
</evidence>
<keyword evidence="10" id="KW-0521">NADP</keyword>
<evidence type="ECO:0000259" key="25">
    <source>
        <dbReference type="PROSITE" id="PS50075"/>
    </source>
</evidence>
<dbReference type="Gene3D" id="3.40.50.980">
    <property type="match status" value="2"/>
</dbReference>
<dbReference type="CDD" id="cd19531">
    <property type="entry name" value="LCL_NRPS-like"/>
    <property type="match status" value="1"/>
</dbReference>
<evidence type="ECO:0000256" key="5">
    <source>
        <dbReference type="ARBA" id="ARBA00006484"/>
    </source>
</evidence>
<dbReference type="SUPFAM" id="SSF52777">
    <property type="entry name" value="CoA-dependent acyltransferases"/>
    <property type="match status" value="2"/>
</dbReference>
<dbReference type="Proteomes" id="UP000240010">
    <property type="component" value="Unassembled WGS sequence"/>
</dbReference>
<dbReference type="EMBL" id="PTIZ01000009">
    <property type="protein sequence ID" value="PPK74491.1"/>
    <property type="molecule type" value="Genomic_DNA"/>
</dbReference>
<dbReference type="PANTHER" id="PTHR43775:SF51">
    <property type="entry name" value="INACTIVE PHENOLPHTHIOCEROL SYNTHESIS POLYKETIDE SYNTHASE TYPE I PKS1-RELATED"/>
    <property type="match status" value="1"/>
</dbReference>
<dbReference type="PROSITE" id="PS52004">
    <property type="entry name" value="KS3_2"/>
    <property type="match status" value="1"/>
</dbReference>
<dbReference type="InterPro" id="IPR000873">
    <property type="entry name" value="AMP-dep_synth/lig_dom"/>
</dbReference>
<evidence type="ECO:0000256" key="1">
    <source>
        <dbReference type="ARBA" id="ARBA00001937"/>
    </source>
</evidence>
<evidence type="ECO:0000256" key="21">
    <source>
        <dbReference type="ARBA" id="ARBA00073623"/>
    </source>
</evidence>
<dbReference type="InterPro" id="IPR041464">
    <property type="entry name" value="TubC_N"/>
</dbReference>
<dbReference type="SMART" id="SM00822">
    <property type="entry name" value="PKS_KR"/>
    <property type="match status" value="1"/>
</dbReference>
<accession>A0A2S6HAQ3</accession>
<dbReference type="Gene3D" id="3.40.50.720">
    <property type="entry name" value="NAD(P)-binding Rossmann-like Domain"/>
    <property type="match status" value="1"/>
</dbReference>
<dbReference type="InterPro" id="IPR050091">
    <property type="entry name" value="PKS_NRPS_Biosynth_Enz"/>
</dbReference>
<protein>
    <recommendedName>
        <fullName evidence="21">Phenolphthiocerol/phthiocerol polyketide synthase subunit E</fullName>
        <ecNumber evidence="20">2.3.1.292</ecNumber>
    </recommendedName>
    <alternativeName>
        <fullName evidence="23">(Phenol)carboxyphthiodiolenone synthase subunit E</fullName>
    </alternativeName>
    <alternativeName>
        <fullName evidence="24">Beta-ketoacyl-acyl-carrier-protein synthase I</fullName>
    </alternativeName>
    <alternativeName>
        <fullName evidence="22">Phthiocerol synthesis polyketide synthase type I PpsE</fullName>
    </alternativeName>
</protein>
<comment type="catalytic activity">
    <reaction evidence="16">
        <text>19-(4-hydroxyphenyl)nonadecanoyl-[(phenol)carboxyphthiodiolenone synthase] + 2 (S)-methylmalonyl-CoA + 3 malonyl-CoA + 5 NADPH + 10 H(+) = C37-(phenol)carboxyphthiodiolenone-[(phenol)carboxyphthiodiolenone synthase] + 5 CO2 + 5 NADP(+) + 5 CoA + 2 H2O</text>
        <dbReference type="Rhea" id="RHEA:57760"/>
        <dbReference type="Rhea" id="RHEA-COMP:14273"/>
        <dbReference type="Rhea" id="RHEA-COMP:14990"/>
        <dbReference type="ChEBI" id="CHEBI:15377"/>
        <dbReference type="ChEBI" id="CHEBI:15378"/>
        <dbReference type="ChEBI" id="CHEBI:16526"/>
        <dbReference type="ChEBI" id="CHEBI:57287"/>
        <dbReference type="ChEBI" id="CHEBI:57327"/>
        <dbReference type="ChEBI" id="CHEBI:57384"/>
        <dbReference type="ChEBI" id="CHEBI:57783"/>
        <dbReference type="ChEBI" id="CHEBI:58349"/>
        <dbReference type="ChEBI" id="CHEBI:133301"/>
        <dbReference type="ChEBI" id="CHEBI:142260"/>
        <dbReference type="EC" id="2.3.1.292"/>
    </reaction>
</comment>
<dbReference type="Pfam" id="PF18563">
    <property type="entry name" value="TubC_N"/>
    <property type="match status" value="1"/>
</dbReference>
<dbReference type="InterPro" id="IPR057326">
    <property type="entry name" value="KR_dom"/>
</dbReference>
<dbReference type="Pfam" id="PF08659">
    <property type="entry name" value="KR"/>
    <property type="match status" value="1"/>
</dbReference>
<gene>
    <name evidence="27" type="ORF">B0F87_109138</name>
</gene>
<dbReference type="InterPro" id="IPR016035">
    <property type="entry name" value="Acyl_Trfase/lysoPLipase"/>
</dbReference>
<comment type="function">
    <text evidence="19">Part of the PpsABCDE complex involved in the biosynthesis of the lipid core common to phthiocerols and phenolphthiocerols by successive additions of malonyl-CoA or methylmalonyl-CoA extender units. PpsA can accept as substrate the activated forms of either icosanoyl (C20), docosanoyl (C22) or lignoceroyl (C24) groups from FadD26, or a (4-hydroxyphenyl)-C17 or (4-hydroxyphenyl)-C19 fatty acyl from FadD29. PpsA initiates the biosynthesis and extends its substrate using a malonyl-CoA extender unit. The PpsB and PpsC proteins add the second and third malonyl-CoA extender units. PpsD adds an (R)-methylmalonyl unit and PpsE adds a second (R)-methylmalonyl unit. The incorporation of the methylmalonyl units results in formation of two branched methyl groups in the elongated product.</text>
</comment>
<dbReference type="FunFam" id="3.30.300.30:FF:000010">
    <property type="entry name" value="Enterobactin synthetase component F"/>
    <property type="match status" value="1"/>
</dbReference>
<dbReference type="InterPro" id="IPR001227">
    <property type="entry name" value="Ac_transferase_dom_sf"/>
</dbReference>
<dbReference type="Pfam" id="PF21394">
    <property type="entry name" value="Beta-ketacyl_N"/>
    <property type="match status" value="1"/>
</dbReference>
<evidence type="ECO:0000256" key="7">
    <source>
        <dbReference type="ARBA" id="ARBA00022553"/>
    </source>
</evidence>
<dbReference type="InterPro" id="IPR049490">
    <property type="entry name" value="C883_1060-like_KR_N"/>
</dbReference>
<dbReference type="CDD" id="cd00833">
    <property type="entry name" value="PKS"/>
    <property type="match status" value="1"/>
</dbReference>
<comment type="caution">
    <text evidence="27">The sequence shown here is derived from an EMBL/GenBank/DDBJ whole genome shotgun (WGS) entry which is preliminary data.</text>
</comment>
<evidence type="ECO:0000256" key="19">
    <source>
        <dbReference type="ARBA" id="ARBA00058455"/>
    </source>
</evidence>
<dbReference type="PROSITE" id="PS00455">
    <property type="entry name" value="AMP_BINDING"/>
    <property type="match status" value="1"/>
</dbReference>
<dbReference type="GO" id="GO:0006633">
    <property type="term" value="P:fatty acid biosynthetic process"/>
    <property type="evidence" value="ECO:0007669"/>
    <property type="project" value="UniProtKB-UniPathway"/>
</dbReference>
<comment type="catalytic activity">
    <reaction evidence="15">
        <text>17-(4-hydroxyphenyl)heptadecanoyl-[(phenol)carboxyphthiodiolenone synthase] + 2 (S)-methylmalonyl-CoA + 3 malonyl-CoA + 5 NADPH + 10 H(+) = C35-(phenol)carboxyphthiodiolenone-[(phenol)carboxyphthiodiolenone synthase] + 5 CO2 + 5 NADP(+) + 5 CoA + 2 H2O</text>
        <dbReference type="Rhea" id="RHEA:57756"/>
        <dbReference type="Rhea" id="RHEA-COMP:14272"/>
        <dbReference type="Rhea" id="RHEA-COMP:14989"/>
        <dbReference type="ChEBI" id="CHEBI:15377"/>
        <dbReference type="ChEBI" id="CHEBI:15378"/>
        <dbReference type="ChEBI" id="CHEBI:16526"/>
        <dbReference type="ChEBI" id="CHEBI:57287"/>
        <dbReference type="ChEBI" id="CHEBI:57327"/>
        <dbReference type="ChEBI" id="CHEBI:57384"/>
        <dbReference type="ChEBI" id="CHEBI:57783"/>
        <dbReference type="ChEBI" id="CHEBI:58349"/>
        <dbReference type="ChEBI" id="CHEBI:133300"/>
        <dbReference type="ChEBI" id="CHEBI:142259"/>
        <dbReference type="EC" id="2.3.1.292"/>
    </reaction>
</comment>
<dbReference type="GO" id="GO:0004315">
    <property type="term" value="F:3-oxoacyl-[acyl-carrier-protein] synthase activity"/>
    <property type="evidence" value="ECO:0007669"/>
    <property type="project" value="InterPro"/>
</dbReference>
<evidence type="ECO:0000256" key="9">
    <source>
        <dbReference type="ARBA" id="ARBA00022832"/>
    </source>
</evidence>
<evidence type="ECO:0000256" key="15">
    <source>
        <dbReference type="ARBA" id="ARBA00050973"/>
    </source>
</evidence>
<evidence type="ECO:0000256" key="10">
    <source>
        <dbReference type="ARBA" id="ARBA00022857"/>
    </source>
</evidence>
<evidence type="ECO:0000256" key="8">
    <source>
        <dbReference type="ARBA" id="ARBA00022679"/>
    </source>
</evidence>
<dbReference type="Pfam" id="PF00501">
    <property type="entry name" value="AMP-binding"/>
    <property type="match status" value="1"/>
</dbReference>
<evidence type="ECO:0000256" key="11">
    <source>
        <dbReference type="ARBA" id="ARBA00023002"/>
    </source>
</evidence>
<dbReference type="SUPFAM" id="SSF51735">
    <property type="entry name" value="NAD(P)-binding Rossmann-fold domains"/>
    <property type="match status" value="2"/>
</dbReference>
<dbReference type="NCBIfam" id="TIGR01733">
    <property type="entry name" value="AA-adenyl-dom"/>
    <property type="match status" value="1"/>
</dbReference>
<dbReference type="InterPro" id="IPR025110">
    <property type="entry name" value="AMP-bd_C"/>
</dbReference>
<dbReference type="Pfam" id="PF00109">
    <property type="entry name" value="ketoacyl-synt"/>
    <property type="match status" value="1"/>
</dbReference>
<dbReference type="Gene3D" id="3.40.50.1820">
    <property type="entry name" value="alpha/beta hydrolase"/>
    <property type="match status" value="1"/>
</dbReference>
<evidence type="ECO:0000259" key="26">
    <source>
        <dbReference type="PROSITE" id="PS52004"/>
    </source>
</evidence>
<dbReference type="Pfam" id="PF00550">
    <property type="entry name" value="PP-binding"/>
    <property type="match status" value="2"/>
</dbReference>
<dbReference type="Gene3D" id="3.40.366.10">
    <property type="entry name" value="Malonyl-Coenzyme A Acyl Carrier Protein, domain 2"/>
    <property type="match status" value="1"/>
</dbReference>
<dbReference type="InterPro" id="IPR016036">
    <property type="entry name" value="Malonyl_transacylase_ACP-bd"/>
</dbReference>
<dbReference type="InterPro" id="IPR044894">
    <property type="entry name" value="TubC_N_sf"/>
</dbReference>
<keyword evidence="8" id="KW-0808">Transferase</keyword>
<dbReference type="FunFam" id="1.10.1200.10:FF:000005">
    <property type="entry name" value="Nonribosomal peptide synthetase 1"/>
    <property type="match status" value="1"/>
</dbReference>
<dbReference type="SUPFAM" id="SSF53901">
    <property type="entry name" value="Thiolase-like"/>
    <property type="match status" value="1"/>
</dbReference>
<reference evidence="27 28" key="1">
    <citation type="submission" date="2018-02" db="EMBL/GenBank/DDBJ databases">
        <title>Subsurface microbial communities from deep shales in Ohio and West Virginia, USA.</title>
        <authorList>
            <person name="Wrighton K."/>
        </authorList>
    </citation>
    <scope>NUCLEOTIDE SEQUENCE [LARGE SCALE GENOMIC DNA]</scope>
    <source>
        <strain evidence="27 28">OWC-DMM</strain>
    </source>
</reference>
<dbReference type="InterPro" id="IPR013968">
    <property type="entry name" value="PKS_KR"/>
</dbReference>
<dbReference type="SUPFAM" id="SSF47336">
    <property type="entry name" value="ACP-like"/>
    <property type="match status" value="2"/>
</dbReference>
<dbReference type="InterPro" id="IPR001031">
    <property type="entry name" value="Thioesterase"/>
</dbReference>
<dbReference type="CDD" id="cd12116">
    <property type="entry name" value="A_NRPS_Ta1_like"/>
    <property type="match status" value="1"/>
</dbReference>
<dbReference type="Gene3D" id="1.10.10.1830">
    <property type="entry name" value="Non-ribosomal peptide synthase, adenylation domain"/>
    <property type="match status" value="1"/>
</dbReference>
<evidence type="ECO:0000256" key="22">
    <source>
        <dbReference type="ARBA" id="ARBA00075053"/>
    </source>
</evidence>
<dbReference type="GO" id="GO:0044550">
    <property type="term" value="P:secondary metabolite biosynthetic process"/>
    <property type="evidence" value="ECO:0007669"/>
    <property type="project" value="UniProtKB-ARBA"/>
</dbReference>
<feature type="domain" description="Carrier" evidence="25">
    <location>
        <begin position="1041"/>
        <end position="1116"/>
    </location>
</feature>
<dbReference type="GO" id="GO:0031177">
    <property type="term" value="F:phosphopantetheine binding"/>
    <property type="evidence" value="ECO:0007669"/>
    <property type="project" value="InterPro"/>
</dbReference>
<dbReference type="InterPro" id="IPR020802">
    <property type="entry name" value="TesA-like"/>
</dbReference>
<evidence type="ECO:0000256" key="6">
    <source>
        <dbReference type="ARBA" id="ARBA00022450"/>
    </source>
</evidence>
<dbReference type="InterPro" id="IPR023213">
    <property type="entry name" value="CAT-like_dom_sf"/>
</dbReference>
<evidence type="ECO:0000256" key="14">
    <source>
        <dbReference type="ARBA" id="ARBA00029443"/>
    </source>
</evidence>
<dbReference type="SMART" id="SM00824">
    <property type="entry name" value="PKS_TE"/>
    <property type="match status" value="1"/>
</dbReference>
<dbReference type="GO" id="GO:0016491">
    <property type="term" value="F:oxidoreductase activity"/>
    <property type="evidence" value="ECO:0007669"/>
    <property type="project" value="UniProtKB-KW"/>
</dbReference>
<dbReference type="Gene3D" id="3.40.47.10">
    <property type="match status" value="1"/>
</dbReference>
<evidence type="ECO:0000256" key="12">
    <source>
        <dbReference type="ARBA" id="ARBA00023098"/>
    </source>
</evidence>
<dbReference type="Gene3D" id="3.30.559.10">
    <property type="entry name" value="Chloramphenicol acetyltransferase-like domain"/>
    <property type="match status" value="1"/>
</dbReference>
<dbReference type="InterPro" id="IPR018201">
    <property type="entry name" value="Ketoacyl_synth_AS"/>
</dbReference>
<keyword evidence="11" id="KW-0560">Oxidoreductase</keyword>
<comment type="cofactor">
    <cofactor evidence="2">
        <name>pantetheine 4'-phosphate</name>
        <dbReference type="ChEBI" id="CHEBI:47942"/>
    </cofactor>
</comment>
<dbReference type="Pfam" id="PF00698">
    <property type="entry name" value="Acyl_transf_1"/>
    <property type="match status" value="1"/>
</dbReference>
<dbReference type="InterPro" id="IPR029058">
    <property type="entry name" value="AB_hydrolase_fold"/>
</dbReference>
<dbReference type="InterPro" id="IPR036736">
    <property type="entry name" value="ACP-like_sf"/>
</dbReference>
<dbReference type="PROSITE" id="PS00012">
    <property type="entry name" value="PHOSPHOPANTETHEINE"/>
    <property type="match status" value="1"/>
</dbReference>
<evidence type="ECO:0000256" key="24">
    <source>
        <dbReference type="ARBA" id="ARBA00084020"/>
    </source>
</evidence>
<keyword evidence="6" id="KW-0596">Phosphopantetheine</keyword>
<proteinExistence type="inferred from homology"/>
<dbReference type="SMART" id="SM00823">
    <property type="entry name" value="PKS_PP"/>
    <property type="match status" value="2"/>
</dbReference>
<dbReference type="GO" id="GO:0043041">
    <property type="term" value="P:amino acid activation for nonribosomal peptide biosynthetic process"/>
    <property type="evidence" value="ECO:0007669"/>
    <property type="project" value="UniProtKB-ARBA"/>
</dbReference>
<dbReference type="FunFam" id="2.30.38.10:FF:000001">
    <property type="entry name" value="Non-ribosomal peptide synthetase PvdI"/>
    <property type="match status" value="1"/>
</dbReference>
<dbReference type="Gene3D" id="3.30.70.3290">
    <property type="match status" value="1"/>
</dbReference>
<evidence type="ECO:0000256" key="23">
    <source>
        <dbReference type="ARBA" id="ARBA00078169"/>
    </source>
</evidence>
<dbReference type="UniPathway" id="UPA00094"/>
<dbReference type="CDD" id="cd08953">
    <property type="entry name" value="KR_2_SDR_x"/>
    <property type="match status" value="1"/>
</dbReference>
<dbReference type="InterPro" id="IPR045851">
    <property type="entry name" value="AMP-bd_C_sf"/>
</dbReference>
<keyword evidence="7" id="KW-0597">Phosphoprotein</keyword>
<evidence type="ECO:0000256" key="18">
    <source>
        <dbReference type="ARBA" id="ARBA00052745"/>
    </source>
</evidence>
<dbReference type="PROSITE" id="PS50075">
    <property type="entry name" value="CARRIER"/>
    <property type="match status" value="2"/>
</dbReference>